<comment type="similarity">
    <text evidence="1">Belongs to the short-chain dehydrogenases/reductases (SDR) family.</text>
</comment>
<dbReference type="GO" id="GO:0016491">
    <property type="term" value="F:oxidoreductase activity"/>
    <property type="evidence" value="ECO:0007669"/>
    <property type="project" value="UniProtKB-KW"/>
</dbReference>
<organism evidence="3 4">
    <name type="scientific">Lasiosphaeria miniovina</name>
    <dbReference type="NCBI Taxonomy" id="1954250"/>
    <lineage>
        <taxon>Eukaryota</taxon>
        <taxon>Fungi</taxon>
        <taxon>Dikarya</taxon>
        <taxon>Ascomycota</taxon>
        <taxon>Pezizomycotina</taxon>
        <taxon>Sordariomycetes</taxon>
        <taxon>Sordariomycetidae</taxon>
        <taxon>Sordariales</taxon>
        <taxon>Lasiosphaeriaceae</taxon>
        <taxon>Lasiosphaeria</taxon>
    </lineage>
</organism>
<dbReference type="InterPro" id="IPR002347">
    <property type="entry name" value="SDR_fam"/>
</dbReference>
<accession>A0AA39ZYE2</accession>
<name>A0AA39ZYE2_9PEZI</name>
<proteinExistence type="inferred from homology"/>
<dbReference type="RefSeq" id="XP_060291034.1">
    <property type="nucleotide sequence ID" value="XM_060440384.1"/>
</dbReference>
<dbReference type="GeneID" id="85323654"/>
<reference evidence="3" key="1">
    <citation type="submission" date="2023-06" db="EMBL/GenBank/DDBJ databases">
        <title>Genome-scale phylogeny and comparative genomics of the fungal order Sordariales.</title>
        <authorList>
            <consortium name="Lawrence Berkeley National Laboratory"/>
            <person name="Hensen N."/>
            <person name="Bonometti L."/>
            <person name="Westerberg I."/>
            <person name="Brannstrom I.O."/>
            <person name="Guillou S."/>
            <person name="Cros-Aarteil S."/>
            <person name="Calhoun S."/>
            <person name="Haridas S."/>
            <person name="Kuo A."/>
            <person name="Mondo S."/>
            <person name="Pangilinan J."/>
            <person name="Riley R."/>
            <person name="LaButti K."/>
            <person name="Andreopoulos B."/>
            <person name="Lipzen A."/>
            <person name="Chen C."/>
            <person name="Yanf M."/>
            <person name="Daum C."/>
            <person name="Ng V."/>
            <person name="Clum A."/>
            <person name="Steindorff A."/>
            <person name="Ohm R."/>
            <person name="Martin F."/>
            <person name="Silar P."/>
            <person name="Natvig D."/>
            <person name="Lalanne C."/>
            <person name="Gautier V."/>
            <person name="Ament-velasquez S.L."/>
            <person name="Kruys A."/>
            <person name="Hutchinson M.I."/>
            <person name="Powell A.J."/>
            <person name="Barry K."/>
            <person name="Miller A.N."/>
            <person name="Grigoriev I.V."/>
            <person name="Debuchy R."/>
            <person name="Gladieux P."/>
            <person name="Thoren M.H."/>
            <person name="Johannesson H."/>
        </authorList>
    </citation>
    <scope>NUCLEOTIDE SEQUENCE</scope>
    <source>
        <strain evidence="3">SMH2392-1A</strain>
    </source>
</reference>
<sequence>MPPYSVETGADQIVANFASEVKSKADLITGVSPNGLGAFFAEAIAKASPKLIILATRNVERASEVAASIKGINSTAQTRILHLDLASLASVRAAAQEVNSYAEDIHVGANNAGIMASNHLGHSLFTNLIMAMLLRSGPAPRVVNVSSKGYRLGGVRHFDHGFHGGASYDPWFAYAASKTANILHAADLARRLGSSGLVAVSLSPGVIYTNLSTHGAMGKFDDLWALLRKVGDPLRWAAPTSLDSNHGVAIHAHAALAPVVKDFNGGYIRSLDTLPDPVEGMSPWAIGYKK</sequence>
<evidence type="ECO:0000256" key="2">
    <source>
        <dbReference type="ARBA" id="ARBA00023002"/>
    </source>
</evidence>
<dbReference type="SUPFAM" id="SSF51735">
    <property type="entry name" value="NAD(P)-binding Rossmann-fold domains"/>
    <property type="match status" value="1"/>
</dbReference>
<keyword evidence="2" id="KW-0560">Oxidoreductase</keyword>
<dbReference type="InterPro" id="IPR036291">
    <property type="entry name" value="NAD(P)-bd_dom_sf"/>
</dbReference>
<comment type="caution">
    <text evidence="3">The sequence shown here is derived from an EMBL/GenBank/DDBJ whole genome shotgun (WGS) entry which is preliminary data.</text>
</comment>
<dbReference type="EMBL" id="JAUIRO010000007">
    <property type="protein sequence ID" value="KAK0705940.1"/>
    <property type="molecule type" value="Genomic_DNA"/>
</dbReference>
<evidence type="ECO:0000313" key="4">
    <source>
        <dbReference type="Proteomes" id="UP001172101"/>
    </source>
</evidence>
<dbReference type="AlphaFoldDB" id="A0AA39ZYE2"/>
<dbReference type="Proteomes" id="UP001172101">
    <property type="component" value="Unassembled WGS sequence"/>
</dbReference>
<dbReference type="Gene3D" id="3.40.50.720">
    <property type="entry name" value="NAD(P)-binding Rossmann-like Domain"/>
    <property type="match status" value="1"/>
</dbReference>
<gene>
    <name evidence="3" type="ORF">B0T26DRAFT_679706</name>
</gene>
<evidence type="ECO:0000256" key="1">
    <source>
        <dbReference type="ARBA" id="ARBA00006484"/>
    </source>
</evidence>
<evidence type="ECO:0000313" key="3">
    <source>
        <dbReference type="EMBL" id="KAK0705940.1"/>
    </source>
</evidence>
<dbReference type="PANTHER" id="PTHR24320">
    <property type="entry name" value="RETINOL DEHYDROGENASE"/>
    <property type="match status" value="1"/>
</dbReference>
<protein>
    <submittedName>
        <fullName evidence="3">Short-chain dehydrogenase/ reductase</fullName>
    </submittedName>
</protein>
<dbReference type="Pfam" id="PF00106">
    <property type="entry name" value="adh_short"/>
    <property type="match status" value="1"/>
</dbReference>
<keyword evidence="4" id="KW-1185">Reference proteome</keyword>
<dbReference type="PANTHER" id="PTHR24320:SF283">
    <property type="entry name" value="RETINOL DEHYDROGENASE 11"/>
    <property type="match status" value="1"/>
</dbReference>